<proteinExistence type="predicted"/>
<evidence type="ECO:0000256" key="1">
    <source>
        <dbReference type="SAM" id="Phobius"/>
    </source>
</evidence>
<dbReference type="Proteomes" id="UP000768462">
    <property type="component" value="Unassembled WGS sequence"/>
</dbReference>
<reference evidence="2" key="1">
    <citation type="submission" date="2019-04" db="EMBL/GenBank/DDBJ databases">
        <title>Evolution of Biomass-Degrading Anaerobic Consortia Revealed by Metagenomics.</title>
        <authorList>
            <person name="Peng X."/>
        </authorList>
    </citation>
    <scope>NUCLEOTIDE SEQUENCE</scope>
    <source>
        <strain evidence="2">SIG254</strain>
    </source>
</reference>
<sequence>MSKNNIINIIIFIISIYLNYKWVFPILRTVTSFGNNLDKYERKKELKKGVKYLVITVIYVAIVIYYLNNRR</sequence>
<evidence type="ECO:0000313" key="2">
    <source>
        <dbReference type="EMBL" id="MBE6061559.1"/>
    </source>
</evidence>
<name>A0A927ZLL6_9CLOT</name>
<feature type="transmembrane region" description="Helical" evidence="1">
    <location>
        <begin position="6"/>
        <end position="28"/>
    </location>
</feature>
<keyword evidence="1" id="KW-1133">Transmembrane helix</keyword>
<protein>
    <submittedName>
        <fullName evidence="2">Uncharacterized protein</fullName>
    </submittedName>
</protein>
<comment type="caution">
    <text evidence="2">The sequence shown here is derived from an EMBL/GenBank/DDBJ whole genome shotgun (WGS) entry which is preliminary data.</text>
</comment>
<keyword evidence="1" id="KW-0472">Membrane</keyword>
<keyword evidence="1" id="KW-0812">Transmembrane</keyword>
<dbReference type="AlphaFoldDB" id="A0A927ZLL6"/>
<gene>
    <name evidence="2" type="ORF">E7215_15555</name>
</gene>
<feature type="transmembrane region" description="Helical" evidence="1">
    <location>
        <begin position="49"/>
        <end position="67"/>
    </location>
</feature>
<dbReference type="EMBL" id="SVCM01000181">
    <property type="protein sequence ID" value="MBE6061559.1"/>
    <property type="molecule type" value="Genomic_DNA"/>
</dbReference>
<evidence type="ECO:0000313" key="3">
    <source>
        <dbReference type="Proteomes" id="UP000768462"/>
    </source>
</evidence>
<organism evidence="2 3">
    <name type="scientific">Clostridium sulfidigenes</name>
    <dbReference type="NCBI Taxonomy" id="318464"/>
    <lineage>
        <taxon>Bacteria</taxon>
        <taxon>Bacillati</taxon>
        <taxon>Bacillota</taxon>
        <taxon>Clostridia</taxon>
        <taxon>Eubacteriales</taxon>
        <taxon>Clostridiaceae</taxon>
        <taxon>Clostridium</taxon>
    </lineage>
</organism>
<accession>A0A927ZLL6</accession>